<protein>
    <recommendedName>
        <fullName evidence="1">Retroviral polymerase SH3-like domain-containing protein</fullName>
    </recommendedName>
</protein>
<keyword evidence="3" id="KW-1185">Reference proteome</keyword>
<dbReference type="Proteomes" id="UP000499080">
    <property type="component" value="Unassembled WGS sequence"/>
</dbReference>
<dbReference type="Gene3D" id="3.30.890.10">
    <property type="entry name" value="Methyl-cpg-binding Protein 2, Chain A"/>
    <property type="match status" value="1"/>
</dbReference>
<dbReference type="InterPro" id="IPR016177">
    <property type="entry name" value="DNA-bd_dom_sf"/>
</dbReference>
<name>A0A4Y2EW44_ARAVE</name>
<dbReference type="InterPro" id="IPR057670">
    <property type="entry name" value="SH3_retrovirus"/>
</dbReference>
<evidence type="ECO:0000313" key="2">
    <source>
        <dbReference type="EMBL" id="GBM32499.1"/>
    </source>
</evidence>
<proteinExistence type="predicted"/>
<evidence type="ECO:0000313" key="3">
    <source>
        <dbReference type="Proteomes" id="UP000499080"/>
    </source>
</evidence>
<dbReference type="SUPFAM" id="SSF54171">
    <property type="entry name" value="DNA-binding domain"/>
    <property type="match status" value="1"/>
</dbReference>
<feature type="domain" description="Retroviral polymerase SH3-like" evidence="1">
    <location>
        <begin position="16"/>
        <end position="72"/>
    </location>
</feature>
<accession>A0A4Y2EW44</accession>
<gene>
    <name evidence="2" type="ORF">AVEN_156593_1</name>
</gene>
<reference evidence="2 3" key="1">
    <citation type="journal article" date="2019" name="Sci. Rep.">
        <title>Orb-weaving spider Araneus ventricosus genome elucidates the spidroin gene catalogue.</title>
        <authorList>
            <person name="Kono N."/>
            <person name="Nakamura H."/>
            <person name="Ohtoshi R."/>
            <person name="Moran D.A.P."/>
            <person name="Shinohara A."/>
            <person name="Yoshida Y."/>
            <person name="Fujiwara M."/>
            <person name="Mori M."/>
            <person name="Tomita M."/>
            <person name="Arakawa K."/>
        </authorList>
    </citation>
    <scope>NUCLEOTIDE SEQUENCE [LARGE SCALE GENOMIC DNA]</scope>
</reference>
<comment type="caution">
    <text evidence="2">The sequence shown here is derived from an EMBL/GenBank/DDBJ whole genome shotgun (WGS) entry which is preliminary data.</text>
</comment>
<dbReference type="Pfam" id="PF25597">
    <property type="entry name" value="SH3_retrovirus"/>
    <property type="match status" value="1"/>
</dbReference>
<evidence type="ECO:0000259" key="1">
    <source>
        <dbReference type="Pfam" id="PF25597"/>
    </source>
</evidence>
<dbReference type="EMBL" id="BGPR01000709">
    <property type="protein sequence ID" value="GBM32499.1"/>
    <property type="molecule type" value="Genomic_DNA"/>
</dbReference>
<dbReference type="GO" id="GO:0003677">
    <property type="term" value="F:DNA binding"/>
    <property type="evidence" value="ECO:0007669"/>
    <property type="project" value="InterPro"/>
</dbReference>
<dbReference type="AlphaFoldDB" id="A0A4Y2EW44"/>
<sequence>MVWVQTVSKTFRIFGSLAYVHIPKIKRNKLQPRAKLGILVGYSLRTKGYRIFLPNENKVIETIHVYIDESKNGVRSLFVKNKQYEYAKFNLNSVNEFEDLDDSNHAKLLDKLSPLDIANWTRKEYLKTRSKRMYVYYCPPSSKIKLKPLNEVRKYCKENKITFEPEKFLFKATTKYSDTNQNSENDSRSEESSNSEIYEILEYECCNSELPKTFEDTQRSKDKKNWILP</sequence>
<organism evidence="2 3">
    <name type="scientific">Araneus ventricosus</name>
    <name type="common">Orbweaver spider</name>
    <name type="synonym">Epeira ventricosa</name>
    <dbReference type="NCBI Taxonomy" id="182803"/>
    <lineage>
        <taxon>Eukaryota</taxon>
        <taxon>Metazoa</taxon>
        <taxon>Ecdysozoa</taxon>
        <taxon>Arthropoda</taxon>
        <taxon>Chelicerata</taxon>
        <taxon>Arachnida</taxon>
        <taxon>Araneae</taxon>
        <taxon>Araneomorphae</taxon>
        <taxon>Entelegynae</taxon>
        <taxon>Araneoidea</taxon>
        <taxon>Araneidae</taxon>
        <taxon>Araneus</taxon>
    </lineage>
</organism>